<dbReference type="InterPro" id="IPR039493">
    <property type="entry name" value="TMEM248/TMEM219"/>
</dbReference>
<dbReference type="CTD" id="124446"/>
<dbReference type="PANTHER" id="PTHR16002">
    <property type="entry name" value="TRANSMEMBRANE PROTEIN 248-LIKE"/>
    <property type="match status" value="1"/>
</dbReference>
<reference evidence="8" key="1">
    <citation type="submission" date="2025-08" db="UniProtKB">
        <authorList>
            <consortium name="RefSeq"/>
        </authorList>
    </citation>
    <scope>IDENTIFICATION</scope>
</reference>
<evidence type="ECO:0000256" key="5">
    <source>
        <dbReference type="SAM" id="Phobius"/>
    </source>
</evidence>
<dbReference type="InParanoid" id="A0A340WV04"/>
<name>A0A340WV04_LIPVE</name>
<feature type="transmembrane region" description="Helical" evidence="5">
    <location>
        <begin position="234"/>
        <end position="256"/>
    </location>
</feature>
<dbReference type="Proteomes" id="UP000265300">
    <property type="component" value="Unplaced"/>
</dbReference>
<dbReference type="Pfam" id="PF14940">
    <property type="entry name" value="TMEM219"/>
    <property type="match status" value="1"/>
</dbReference>
<dbReference type="RefSeq" id="XP_007452821.1">
    <property type="nucleotide sequence ID" value="XM_007452759.1"/>
</dbReference>
<accession>A0A340WV04</accession>
<feature type="transmembrane region" description="Helical" evidence="5">
    <location>
        <begin position="153"/>
        <end position="178"/>
    </location>
</feature>
<keyword evidence="2 5" id="KW-0812">Transmembrane</keyword>
<keyword evidence="7" id="KW-1185">Reference proteome</keyword>
<dbReference type="OrthoDB" id="8680674at2759"/>
<evidence type="ECO:0000256" key="4">
    <source>
        <dbReference type="ARBA" id="ARBA00023136"/>
    </source>
</evidence>
<feature type="transmembrane region" description="Helical" evidence="5">
    <location>
        <begin position="419"/>
        <end position="441"/>
    </location>
</feature>
<dbReference type="GO" id="GO:0016020">
    <property type="term" value="C:membrane"/>
    <property type="evidence" value="ECO:0007669"/>
    <property type="project" value="UniProtKB-SubCell"/>
</dbReference>
<dbReference type="STRING" id="118797.A0A340WV04"/>
<dbReference type="GeneID" id="103070618"/>
<gene>
    <name evidence="8" type="primary">TMEM219</name>
</gene>
<dbReference type="KEGG" id="lve:103070618"/>
<proteinExistence type="predicted"/>
<organism evidence="7 8">
    <name type="scientific">Lipotes vexillifer</name>
    <name type="common">Yangtze river dolphin</name>
    <dbReference type="NCBI Taxonomy" id="118797"/>
    <lineage>
        <taxon>Eukaryota</taxon>
        <taxon>Metazoa</taxon>
        <taxon>Chordata</taxon>
        <taxon>Craniata</taxon>
        <taxon>Vertebrata</taxon>
        <taxon>Euteleostomi</taxon>
        <taxon>Mammalia</taxon>
        <taxon>Eutheria</taxon>
        <taxon>Laurasiatheria</taxon>
        <taxon>Artiodactyla</taxon>
        <taxon>Whippomorpha</taxon>
        <taxon>Cetacea</taxon>
        <taxon>Odontoceti</taxon>
        <taxon>Lipotidae</taxon>
        <taxon>Lipotes</taxon>
    </lineage>
</organism>
<comment type="subcellular location">
    <subcellularLocation>
        <location evidence="1">Membrane</location>
    </subcellularLocation>
</comment>
<dbReference type="PANTHER" id="PTHR16002:SF6">
    <property type="entry name" value="INSULIN-LIKE GROWTH FACTOR-BINDING PROTEIN 3 RECEPTOR"/>
    <property type="match status" value="1"/>
</dbReference>
<evidence type="ECO:0000259" key="6">
    <source>
        <dbReference type="Pfam" id="PF14940"/>
    </source>
</evidence>
<dbReference type="InterPro" id="IPR039587">
    <property type="entry name" value="TMEM248/TMEM219_dom"/>
</dbReference>
<keyword evidence="4 5" id="KW-0472">Membrane</keyword>
<sequence length="454" mass="50853">MAQRNRKEMDICSVPARPSTMQTVLSAPFSPHYLMFLELPFHRFLSSQRFADFSHIASEWQRRTQIEFSSKVEFFFIRRFPCLGYQLELFFSQTLAPEQLLPEFLPLRILLFEFLFPLQRALLCFHLDYFRNEMQQTFIEWCLEMNTWSQESWVLVLALPLTGCVALAMSLVFSVLSLPLNKMGKCLLTGRLLSRSPFLSSSRLSLEAQTPLLPMGSCQAGHNLHLCLAHHPPLVCATLILLLLGLSGLGLGGFLLTHKTGLRSPDIPQDWVSFLRSFGQLTLCPMNGTVKGKWRGSHVVGLLTTLNFGDDRDRNKTQTFQAQVQGSRMGLKGSSAGELVLITARVTTERTPGTCLYFSAAPGILPSSQPPVSCLEEGAGNATLSPRMAEECVSIWSHEGLVLTKLLTSEELALCGSRLLVLGSFLLLFCGLLCCLTAVCFHPRRESHWSRTRF</sequence>
<dbReference type="FunCoup" id="A0A340WV04">
    <property type="interactions" value="116"/>
</dbReference>
<evidence type="ECO:0000256" key="3">
    <source>
        <dbReference type="ARBA" id="ARBA00022989"/>
    </source>
</evidence>
<keyword evidence="3 5" id="KW-1133">Transmembrane helix</keyword>
<evidence type="ECO:0000313" key="7">
    <source>
        <dbReference type="Proteomes" id="UP000265300"/>
    </source>
</evidence>
<evidence type="ECO:0000256" key="2">
    <source>
        <dbReference type="ARBA" id="ARBA00022692"/>
    </source>
</evidence>
<dbReference type="AlphaFoldDB" id="A0A340WV04"/>
<evidence type="ECO:0000313" key="8">
    <source>
        <dbReference type="RefSeq" id="XP_007452821.1"/>
    </source>
</evidence>
<feature type="domain" description="TMEM248/TMEM219" evidence="6">
    <location>
        <begin position="226"/>
        <end position="286"/>
    </location>
</feature>
<protein>
    <submittedName>
        <fullName evidence="8">Insulin-like growth factor-binding protein 3 receptor isoform X1</fullName>
    </submittedName>
</protein>
<evidence type="ECO:0000256" key="1">
    <source>
        <dbReference type="ARBA" id="ARBA00004370"/>
    </source>
</evidence>